<dbReference type="AlphaFoldDB" id="A0AAN1XZ57"/>
<sequence>MIAAVTPLCRLGSHRVIEPKGALPQNAWKVDNTPRALANEILCDVETLNIDSASFKQIADTAGGDERAIAARILETVRERGKQHNAVTGSGGMFIGRVVAIGDELAARDDIAIGNRIASLVSLTLTPLQLDAIERVDLATGQVRVRGKAILFASGIYARLPDDLPVDVALAVLDVAGAPAQVRRLAQPGATVCVIGADGKSGMLACAQARERVGPGGRVVGIVPDGTTPSARLLVDHGYVDAMIVADARNALSVIEHVPQAMPHLADLVVNCVNVGGTEVTSIVCCRDHGTVYFFSMATSFTAAALGAEGIGKDVNMMVGNGYAHGHAVVALQTLRDHPAIHDYFVARYATATASEIPTR</sequence>
<dbReference type="Proteomes" id="UP001317532">
    <property type="component" value="Chromosome"/>
</dbReference>
<evidence type="ECO:0000259" key="1">
    <source>
        <dbReference type="Pfam" id="PF26370"/>
    </source>
</evidence>
<reference evidence="2 3" key="1">
    <citation type="journal article" date="2022" name="ISME Commun">
        <title>Vulcanimicrobium alpinus gen. nov. sp. nov., the first cultivated representative of the candidate phylum 'Eremiobacterota', is a metabolically versatile aerobic anoxygenic phototroph.</title>
        <authorList>
            <person name="Yabe S."/>
            <person name="Muto K."/>
            <person name="Abe K."/>
            <person name="Yokota A."/>
            <person name="Staudigel H."/>
            <person name="Tebo B.M."/>
        </authorList>
    </citation>
    <scope>NUCLEOTIDE SEQUENCE [LARGE SCALE GENOMIC DNA]</scope>
    <source>
        <strain evidence="2 3">WC8-2</strain>
    </source>
</reference>
<dbReference type="RefSeq" id="WP_317995596.1">
    <property type="nucleotide sequence ID" value="NZ_AP025523.1"/>
</dbReference>
<keyword evidence="3" id="KW-1185">Reference proteome</keyword>
<organism evidence="2 3">
    <name type="scientific">Vulcanimicrobium alpinum</name>
    <dbReference type="NCBI Taxonomy" id="3016050"/>
    <lineage>
        <taxon>Bacteria</taxon>
        <taxon>Bacillati</taxon>
        <taxon>Vulcanimicrobiota</taxon>
        <taxon>Vulcanimicrobiia</taxon>
        <taxon>Vulcanimicrobiales</taxon>
        <taxon>Vulcanimicrobiaceae</taxon>
        <taxon>Vulcanimicrobium</taxon>
    </lineage>
</organism>
<accession>A0AAN1XZ57</accession>
<dbReference type="SUPFAM" id="SSF51735">
    <property type="entry name" value="NAD(P)-binding Rossmann-fold domains"/>
    <property type="match status" value="1"/>
</dbReference>
<dbReference type="EMBL" id="AP025523">
    <property type="protein sequence ID" value="BDE08044.1"/>
    <property type="molecule type" value="Genomic_DNA"/>
</dbReference>
<evidence type="ECO:0000313" key="2">
    <source>
        <dbReference type="EMBL" id="BDE08044.1"/>
    </source>
</evidence>
<dbReference type="Gene3D" id="3.90.180.10">
    <property type="entry name" value="Medium-chain alcohol dehydrogenases, catalytic domain"/>
    <property type="match status" value="1"/>
</dbReference>
<dbReference type="InterPro" id="IPR058932">
    <property type="entry name" value="KDD_N"/>
</dbReference>
<proteinExistence type="predicted"/>
<dbReference type="Pfam" id="PF26370">
    <property type="entry name" value="KDD_N"/>
    <property type="match status" value="1"/>
</dbReference>
<name>A0AAN1XZ57_UNVUL</name>
<dbReference type="KEGG" id="vab:WPS_33200"/>
<feature type="domain" description="L-erythro-3,5-diaminohexanoate dehydrogenase N-terminal" evidence="1">
    <location>
        <begin position="14"/>
        <end position="161"/>
    </location>
</feature>
<evidence type="ECO:0000313" key="3">
    <source>
        <dbReference type="Proteomes" id="UP001317532"/>
    </source>
</evidence>
<gene>
    <name evidence="2" type="primary">kdd</name>
    <name evidence="2" type="ORF">WPS_33200</name>
</gene>
<dbReference type="Gene3D" id="3.40.50.720">
    <property type="entry name" value="NAD(P)-binding Rossmann-like Domain"/>
    <property type="match status" value="1"/>
</dbReference>
<dbReference type="InterPro" id="IPR036291">
    <property type="entry name" value="NAD(P)-bd_dom_sf"/>
</dbReference>
<protein>
    <submittedName>
        <fullName evidence="2">L-erythro-3,5-diaminohexanoate dehydrogenase</fullName>
    </submittedName>
</protein>